<feature type="domain" description="YHS" evidence="1">
    <location>
        <begin position="58"/>
        <end position="93"/>
    </location>
</feature>
<evidence type="ECO:0000313" key="2">
    <source>
        <dbReference type="EMBL" id="RNL89910.1"/>
    </source>
</evidence>
<dbReference type="InterPro" id="IPR007029">
    <property type="entry name" value="YHS_dom"/>
</dbReference>
<dbReference type="EMBL" id="RJTM01000035">
    <property type="protein sequence ID" value="RNL89910.1"/>
    <property type="molecule type" value="Genomic_DNA"/>
</dbReference>
<dbReference type="Pfam" id="PF04945">
    <property type="entry name" value="YHS"/>
    <property type="match status" value="1"/>
</dbReference>
<reference evidence="2 3" key="1">
    <citation type="submission" date="2018-10" db="EMBL/GenBank/DDBJ databases">
        <title>Sinomicrobium pectinilyticum sp. nov., a pectinase-producing bacterium isolated from alkaline and saline soil, and emended description of the genus Sinomicrobium.</title>
        <authorList>
            <person name="Cheng B."/>
            <person name="Li C."/>
            <person name="Lai Q."/>
            <person name="Du M."/>
            <person name="Shao Z."/>
            <person name="Xu P."/>
            <person name="Yang C."/>
        </authorList>
    </citation>
    <scope>NUCLEOTIDE SEQUENCE [LARGE SCALE GENOMIC DNA]</scope>
    <source>
        <strain evidence="2 3">5DNS001</strain>
    </source>
</reference>
<proteinExistence type="predicted"/>
<evidence type="ECO:0000313" key="3">
    <source>
        <dbReference type="Proteomes" id="UP000267469"/>
    </source>
</evidence>
<dbReference type="AlphaFoldDB" id="A0A3N0EPV6"/>
<sequence>MKKIILGIAIVVVVAIAGIFIFSGSSGSDASEVFVSDGKAIKGYDPVAFFEVSEPVMGKEQFSYDWNGATWLFSSKENMNRFKENPEAYAPQYGGYCAYGTSQGHKAPVEIDTWSVIDGKLYFNYNGKVKETWDANRAKFILEADKNWPKVKGEE</sequence>
<protein>
    <submittedName>
        <fullName evidence="2">YHS domain-containing protein</fullName>
    </submittedName>
</protein>
<keyword evidence="3" id="KW-1185">Reference proteome</keyword>
<dbReference type="NCBIfam" id="NF041384">
    <property type="entry name" value="YHS_seleno_dom"/>
    <property type="match status" value="1"/>
</dbReference>
<gene>
    <name evidence="2" type="ORF">ED312_07040</name>
</gene>
<dbReference type="RefSeq" id="WP_123215347.1">
    <property type="nucleotide sequence ID" value="NZ_RJTM01000035.1"/>
</dbReference>
<accession>A0A3N0EPV6</accession>
<dbReference type="Proteomes" id="UP000267469">
    <property type="component" value="Unassembled WGS sequence"/>
</dbReference>
<dbReference type="OrthoDB" id="344729at2"/>
<name>A0A3N0EPV6_SINP1</name>
<comment type="caution">
    <text evidence="2">The sequence shown here is derived from an EMBL/GenBank/DDBJ whole genome shotgun (WGS) entry which is preliminary data.</text>
</comment>
<organism evidence="2 3">
    <name type="scientific">Sinomicrobium pectinilyticum</name>
    <dbReference type="NCBI Taxonomy" id="1084421"/>
    <lineage>
        <taxon>Bacteria</taxon>
        <taxon>Pseudomonadati</taxon>
        <taxon>Bacteroidota</taxon>
        <taxon>Flavobacteriia</taxon>
        <taxon>Flavobacteriales</taxon>
        <taxon>Flavobacteriaceae</taxon>
        <taxon>Sinomicrobium</taxon>
    </lineage>
</organism>
<evidence type="ECO:0000259" key="1">
    <source>
        <dbReference type="Pfam" id="PF04945"/>
    </source>
</evidence>